<keyword evidence="14" id="KW-1185">Reference proteome</keyword>
<evidence type="ECO:0000256" key="10">
    <source>
        <dbReference type="SAM" id="MobiDB-lite"/>
    </source>
</evidence>
<evidence type="ECO:0000256" key="2">
    <source>
        <dbReference type="ARBA" id="ARBA00022479"/>
    </source>
</evidence>
<dbReference type="InterPro" id="IPR050904">
    <property type="entry name" value="Adhesion/Biosynth-related"/>
</dbReference>
<dbReference type="SUPFAM" id="SSF82153">
    <property type="entry name" value="FAS1 domain"/>
    <property type="match status" value="4"/>
</dbReference>
<evidence type="ECO:0000256" key="6">
    <source>
        <dbReference type="ARBA" id="ARBA00022737"/>
    </source>
</evidence>
<keyword evidence="3" id="KW-0964">Secreted</keyword>
<dbReference type="PANTHER" id="PTHR10900:SF12">
    <property type="entry name" value="PERIOSTIN"/>
    <property type="match status" value="1"/>
</dbReference>
<keyword evidence="2" id="KW-0301">Gamma-carboxyglutamic acid</keyword>
<dbReference type="FunFam" id="2.30.180.10:FF:000002">
    <property type="entry name" value="periostin isoform X1"/>
    <property type="match status" value="1"/>
</dbReference>
<proteinExistence type="predicted"/>
<keyword evidence="9" id="KW-0175">Coiled coil</keyword>
<dbReference type="FunFam" id="2.30.180.10:FF:000001">
    <property type="entry name" value="periostin isoform X1"/>
    <property type="match status" value="1"/>
</dbReference>
<dbReference type="Proteomes" id="UP000221080">
    <property type="component" value="Chromosome 16"/>
</dbReference>
<dbReference type="Gene3D" id="2.30.180.10">
    <property type="entry name" value="FAS1 domain"/>
    <property type="match status" value="4"/>
</dbReference>
<name>A0A2D0SRL1_ICTPU</name>
<gene>
    <name evidence="15" type="primary">postna</name>
</gene>
<feature type="domain" description="EMI" evidence="13">
    <location>
        <begin position="50"/>
        <end position="104"/>
    </location>
</feature>
<dbReference type="FunFam" id="2.30.180.10:FF:000003">
    <property type="entry name" value="periostin isoform X1"/>
    <property type="match status" value="1"/>
</dbReference>
<feature type="domain" description="FAS1" evidence="12">
    <location>
        <begin position="244"/>
        <end position="376"/>
    </location>
</feature>
<dbReference type="GO" id="GO:0050839">
    <property type="term" value="F:cell adhesion molecule binding"/>
    <property type="evidence" value="ECO:0007669"/>
    <property type="project" value="TreeGrafter"/>
</dbReference>
<dbReference type="GeneID" id="108277263"/>
<protein>
    <submittedName>
        <fullName evidence="15">Periostin isoform X2</fullName>
    </submittedName>
</protein>
<evidence type="ECO:0000256" key="8">
    <source>
        <dbReference type="ARBA" id="ARBA00023157"/>
    </source>
</evidence>
<keyword evidence="4" id="KW-0272">Extracellular matrix</keyword>
<feature type="coiled-coil region" evidence="9">
    <location>
        <begin position="774"/>
        <end position="801"/>
    </location>
</feature>
<dbReference type="Pfam" id="PF02469">
    <property type="entry name" value="Fasciclin"/>
    <property type="match status" value="4"/>
</dbReference>
<dbReference type="InterPro" id="IPR011489">
    <property type="entry name" value="EMI_domain"/>
</dbReference>
<evidence type="ECO:0000259" key="13">
    <source>
        <dbReference type="PROSITE" id="PS51041"/>
    </source>
</evidence>
<dbReference type="RefSeq" id="XP_017345333.1">
    <property type="nucleotide sequence ID" value="XM_017489844.3"/>
</dbReference>
<evidence type="ECO:0000256" key="4">
    <source>
        <dbReference type="ARBA" id="ARBA00022530"/>
    </source>
</evidence>
<dbReference type="InterPro" id="IPR036378">
    <property type="entry name" value="FAS1_dom_sf"/>
</dbReference>
<evidence type="ECO:0000256" key="7">
    <source>
        <dbReference type="ARBA" id="ARBA00022889"/>
    </source>
</evidence>
<evidence type="ECO:0000256" key="5">
    <source>
        <dbReference type="ARBA" id="ARBA00022729"/>
    </source>
</evidence>
<dbReference type="PANTHER" id="PTHR10900">
    <property type="entry name" value="PERIOSTIN-RELATED"/>
    <property type="match status" value="1"/>
</dbReference>
<feature type="chain" id="PRO_5012542242" evidence="11">
    <location>
        <begin position="33"/>
        <end position="882"/>
    </location>
</feature>
<dbReference type="CTD" id="378983"/>
<dbReference type="InterPro" id="IPR000782">
    <property type="entry name" value="FAS1_domain"/>
</dbReference>
<dbReference type="GO" id="GO:0030198">
    <property type="term" value="P:extracellular matrix organization"/>
    <property type="evidence" value="ECO:0007669"/>
    <property type="project" value="TreeGrafter"/>
</dbReference>
<feature type="compositionally biased region" description="Basic residues" evidence="10">
    <location>
        <begin position="867"/>
        <end position="882"/>
    </location>
</feature>
<keyword evidence="7" id="KW-0130">Cell adhesion</keyword>
<feature type="domain" description="FAS1" evidence="12">
    <location>
        <begin position="110"/>
        <end position="240"/>
    </location>
</feature>
<evidence type="ECO:0000259" key="12">
    <source>
        <dbReference type="PROSITE" id="PS50213"/>
    </source>
</evidence>
<keyword evidence="8" id="KW-1015">Disulfide bond</keyword>
<dbReference type="GO" id="GO:0005615">
    <property type="term" value="C:extracellular space"/>
    <property type="evidence" value="ECO:0007669"/>
    <property type="project" value="TreeGrafter"/>
</dbReference>
<dbReference type="PROSITE" id="PS51041">
    <property type="entry name" value="EMI"/>
    <property type="match status" value="1"/>
</dbReference>
<dbReference type="SMART" id="SM00554">
    <property type="entry name" value="FAS1"/>
    <property type="match status" value="4"/>
</dbReference>
<evidence type="ECO:0000256" key="11">
    <source>
        <dbReference type="SAM" id="SignalP"/>
    </source>
</evidence>
<dbReference type="OrthoDB" id="7700931at2759"/>
<evidence type="ECO:0000313" key="14">
    <source>
        <dbReference type="Proteomes" id="UP000221080"/>
    </source>
</evidence>
<evidence type="ECO:0000256" key="1">
    <source>
        <dbReference type="ARBA" id="ARBA00004498"/>
    </source>
</evidence>
<sequence length="882" mass="98612">MALMCGAKVRMKFVFVTTFVLLALFYLDQVDSSAYDKIVSHSRIRAKNQGPNVCALQQVIGTKKKYFSTCRNWYQKTICGKKAIVLYECCPGYMKLEGMRGCPAAVPIDNIYITLGLLKLDITQQYSDLSKIREEIDGAGSYTMFAPSNDAWEQLDVTARNALVNNAKTELYNTLRYHIVNKRFLTKDLKNDMTLQSMYNKQGLHINHYSNGIVTVNCARIIHANQVSTNGAVHIIDRVISAVGNSIRDVIQSNEELSLLHKTANVESSLLERLGKPGHYTLFAPTNKALEQLDNAVLERILKDKTLLQAFLKYHLLSSVQCSETIMAGTAYETLEGSVIEIGCNGDSLTINGMKMVLKKDIITSNGVIHLIDQVLMPDSAKQVIELVGDSQRMFGDMVSEMGLSAAMTPETEYTLLAPLNGVFTNEIMALDQHLLKIILENHILKLKVTLNDFYNGQLLETLGGKLVRVFVYRTAVCIENACMIRGSKEGSNGALHLMRSLIRLPEKTMFELLKADGRFTILLKLMEEAELTEMLKQEGSYTIFAPTDEAFKEMSEDDMKLLTSDLNILRTILLYHFSSGIVINGGLEGGVTNLLKTIQGNNLQVHSVNNSINVNSVNVKDNDLMASNGVVHVVKSLLYPADLPVGHEDLLYLLRKLIKYTQIKFVNGYTYREIPLTFIKRFITTHVIETGPEIKVIETKPIIKKVTQVTETGPKVDKVVVGGDHVITEFKLTKLIETKPVVKEVVIEGEPKFTTVRRVIEGDPSVTTVTRLIGNLSKVKKVLESELHNQEEKITKLIEGGGGEITTVTKVIRPDPHIIEGPDFSRITSFKHSPELIEEESERITKIIKHGGSQKRAAVQRPPAGMKRRVRPARHPFKPRQ</sequence>
<accession>A0A2D0SRL1</accession>
<dbReference type="AlphaFoldDB" id="A0A2D0SRL1"/>
<evidence type="ECO:0000256" key="9">
    <source>
        <dbReference type="SAM" id="Coils"/>
    </source>
</evidence>
<feature type="domain" description="FAS1" evidence="12">
    <location>
        <begin position="507"/>
        <end position="639"/>
    </location>
</feature>
<dbReference type="PROSITE" id="PS50213">
    <property type="entry name" value="FAS1"/>
    <property type="match status" value="4"/>
</dbReference>
<keyword evidence="5 11" id="KW-0732">Signal</keyword>
<keyword evidence="6" id="KW-0677">Repeat</keyword>
<dbReference type="GO" id="GO:0007155">
    <property type="term" value="P:cell adhesion"/>
    <property type="evidence" value="ECO:0007669"/>
    <property type="project" value="UniProtKB-KW"/>
</dbReference>
<reference evidence="14" key="1">
    <citation type="journal article" date="2016" name="Nat. Commun.">
        <title>The channel catfish genome sequence provides insights into the evolution of scale formation in teleosts.</title>
        <authorList>
            <person name="Liu Z."/>
            <person name="Liu S."/>
            <person name="Yao J."/>
            <person name="Bao L."/>
            <person name="Zhang J."/>
            <person name="Li Y."/>
            <person name="Jiang C."/>
            <person name="Sun L."/>
            <person name="Wang R."/>
            <person name="Zhang Y."/>
            <person name="Zhou T."/>
            <person name="Zeng Q."/>
            <person name="Fu Q."/>
            <person name="Gao S."/>
            <person name="Li N."/>
            <person name="Koren S."/>
            <person name="Jiang Y."/>
            <person name="Zimin A."/>
            <person name="Xu P."/>
            <person name="Phillippy A.M."/>
            <person name="Geng X."/>
            <person name="Song L."/>
            <person name="Sun F."/>
            <person name="Li C."/>
            <person name="Wang X."/>
            <person name="Chen A."/>
            <person name="Jin Y."/>
            <person name="Yuan Z."/>
            <person name="Yang Y."/>
            <person name="Tan S."/>
            <person name="Peatman E."/>
            <person name="Lu J."/>
            <person name="Qin Z."/>
            <person name="Dunham R."/>
            <person name="Li Z."/>
            <person name="Sonstegard T."/>
            <person name="Feng J."/>
            <person name="Danzmann R.G."/>
            <person name="Schroeder S."/>
            <person name="Scheffler B."/>
            <person name="Duke M.V."/>
            <person name="Ballard L."/>
            <person name="Kucuktas H."/>
            <person name="Kaltenboeck L."/>
            <person name="Liu H."/>
            <person name="Armbruster J."/>
            <person name="Xie Y."/>
            <person name="Kirby M.L."/>
            <person name="Tian Y."/>
            <person name="Flanagan M.E."/>
            <person name="Mu W."/>
            <person name="Waldbieser G.C."/>
        </authorList>
    </citation>
    <scope>NUCLEOTIDE SEQUENCE [LARGE SCALE GENOMIC DNA]</scope>
    <source>
        <strain evidence="14">SDA103</strain>
    </source>
</reference>
<evidence type="ECO:0000313" key="15">
    <source>
        <dbReference type="RefSeq" id="XP_017345333.1"/>
    </source>
</evidence>
<organism evidence="14 15">
    <name type="scientific">Ictalurus punctatus</name>
    <name type="common">Channel catfish</name>
    <name type="synonym">Silurus punctatus</name>
    <dbReference type="NCBI Taxonomy" id="7998"/>
    <lineage>
        <taxon>Eukaryota</taxon>
        <taxon>Metazoa</taxon>
        <taxon>Chordata</taxon>
        <taxon>Craniata</taxon>
        <taxon>Vertebrata</taxon>
        <taxon>Euteleostomi</taxon>
        <taxon>Actinopterygii</taxon>
        <taxon>Neopterygii</taxon>
        <taxon>Teleostei</taxon>
        <taxon>Ostariophysi</taxon>
        <taxon>Siluriformes</taxon>
        <taxon>Ictaluridae</taxon>
        <taxon>Ictalurus</taxon>
    </lineage>
</organism>
<comment type="subcellular location">
    <subcellularLocation>
        <location evidence="1">Secreted</location>
        <location evidence="1">Extracellular space</location>
        <location evidence="1">Extracellular matrix</location>
    </subcellularLocation>
</comment>
<reference evidence="15" key="2">
    <citation type="submission" date="2025-08" db="UniProtKB">
        <authorList>
            <consortium name="RefSeq"/>
        </authorList>
    </citation>
    <scope>IDENTIFICATION</scope>
    <source>
        <tissue evidence="15">Blood</tissue>
    </source>
</reference>
<dbReference type="FunFam" id="2.30.180.10:FF:000032">
    <property type="entry name" value="Fasciclin domain-containing protein, putative"/>
    <property type="match status" value="1"/>
</dbReference>
<dbReference type="GO" id="GO:0031012">
    <property type="term" value="C:extracellular matrix"/>
    <property type="evidence" value="ECO:0007669"/>
    <property type="project" value="TreeGrafter"/>
</dbReference>
<feature type="signal peptide" evidence="11">
    <location>
        <begin position="1"/>
        <end position="32"/>
    </location>
</feature>
<dbReference type="OMA" id="NCHRIIR"/>
<feature type="region of interest" description="Disordered" evidence="10">
    <location>
        <begin position="850"/>
        <end position="882"/>
    </location>
</feature>
<feature type="domain" description="FAS1" evidence="12">
    <location>
        <begin position="378"/>
        <end position="503"/>
    </location>
</feature>
<evidence type="ECO:0000256" key="3">
    <source>
        <dbReference type="ARBA" id="ARBA00022525"/>
    </source>
</evidence>